<name>A0A073KSF5_9BACI</name>
<accession>A0A073KSF5</accession>
<dbReference type="Proteomes" id="UP000027778">
    <property type="component" value="Unassembled WGS sequence"/>
</dbReference>
<dbReference type="OrthoDB" id="7833882at2"/>
<dbReference type="Pfam" id="PF18015">
    <property type="entry name" value="Acetyltransf_19"/>
    <property type="match status" value="1"/>
</dbReference>
<keyword evidence="4" id="KW-1185">Reference proteome</keyword>
<dbReference type="eggNOG" id="COG1670">
    <property type="taxonomic scope" value="Bacteria"/>
</dbReference>
<evidence type="ECO:0000259" key="2">
    <source>
        <dbReference type="Pfam" id="PF18015"/>
    </source>
</evidence>
<dbReference type="SUPFAM" id="SSF55729">
    <property type="entry name" value="Acyl-CoA N-acyltransferases (Nat)"/>
    <property type="match status" value="1"/>
</dbReference>
<organism evidence="3 4">
    <name type="scientific">Bacillus gaemokensis</name>
    <dbReference type="NCBI Taxonomy" id="574375"/>
    <lineage>
        <taxon>Bacteria</taxon>
        <taxon>Bacillati</taxon>
        <taxon>Bacillota</taxon>
        <taxon>Bacilli</taxon>
        <taxon>Bacillales</taxon>
        <taxon>Bacillaceae</taxon>
        <taxon>Bacillus</taxon>
        <taxon>Bacillus cereus group</taxon>
    </lineage>
</organism>
<keyword evidence="3" id="KW-0808">Transferase</keyword>
<dbReference type="InterPro" id="IPR016181">
    <property type="entry name" value="Acyl_CoA_acyltransferase"/>
</dbReference>
<dbReference type="CDD" id="cd04301">
    <property type="entry name" value="NAT_SF"/>
    <property type="match status" value="1"/>
</dbReference>
<sequence length="258" mass="30070">MSFYFKECKQSDIGELIQRYVSTLSSPIDSFLEEHILNSVFYTINYNSEVAGYYAIHRNQYLTQFYLDLSYYNESQEIFNNVLRDHSIQSILVPTCDELFLSLVLDHDYKIEKQAYFFQDKKVEIPKGKLFKDGEFRAAVPSDAPKITEVCQDFIGKVEERIENREIFTYTKGSILLGIGIIETSKLLDRYGSIGMFTNEQYRKKGIGRTIIHHLKEWCYDNNLNPICGCWYYNAPSKQTLESAGMVSKTRLLNIRVL</sequence>
<evidence type="ECO:0000313" key="4">
    <source>
        <dbReference type="Proteomes" id="UP000027778"/>
    </source>
</evidence>
<dbReference type="AlphaFoldDB" id="A0A073KSF5"/>
<feature type="domain" description="N-acetyltransferase" evidence="1">
    <location>
        <begin position="179"/>
        <end position="244"/>
    </location>
</feature>
<dbReference type="EMBL" id="JOTM01000002">
    <property type="protein sequence ID" value="KEK25323.1"/>
    <property type="molecule type" value="Genomic_DNA"/>
</dbReference>
<dbReference type="STRING" id="574375.AZF08_07440"/>
<dbReference type="Gene3D" id="3.40.630.80">
    <property type="match status" value="1"/>
</dbReference>
<dbReference type="GO" id="GO:0016747">
    <property type="term" value="F:acyltransferase activity, transferring groups other than amino-acyl groups"/>
    <property type="evidence" value="ECO:0007669"/>
    <property type="project" value="InterPro"/>
</dbReference>
<reference evidence="3 4" key="1">
    <citation type="submission" date="2014-06" db="EMBL/GenBank/DDBJ databases">
        <title>Draft genome sequence of Bacillus gaemokensis JCM 15801 (MCCC 1A00707).</title>
        <authorList>
            <person name="Lai Q."/>
            <person name="Liu Y."/>
            <person name="Shao Z."/>
        </authorList>
    </citation>
    <scope>NUCLEOTIDE SEQUENCE [LARGE SCALE GENOMIC DNA]</scope>
    <source>
        <strain evidence="3 4">JCM 15801</strain>
    </source>
</reference>
<protein>
    <submittedName>
        <fullName evidence="3">GCN5 family acetyltransferase</fullName>
    </submittedName>
</protein>
<dbReference type="Pfam" id="PF00583">
    <property type="entry name" value="Acetyltransf_1"/>
    <property type="match status" value="1"/>
</dbReference>
<dbReference type="InterPro" id="IPR000182">
    <property type="entry name" value="GNAT_dom"/>
</dbReference>
<comment type="caution">
    <text evidence="3">The sequence shown here is derived from an EMBL/GenBank/DDBJ whole genome shotgun (WGS) entry which is preliminary data.</text>
</comment>
<proteinExistence type="predicted"/>
<gene>
    <name evidence="3" type="ORF">BAGA_11900</name>
</gene>
<dbReference type="Gene3D" id="3.40.630.30">
    <property type="match status" value="1"/>
</dbReference>
<dbReference type="InterPro" id="IPR040579">
    <property type="entry name" value="Acetyltransf_19"/>
</dbReference>
<dbReference type="RefSeq" id="WP_033673178.1">
    <property type="nucleotide sequence ID" value="NZ_JOTM01000002.1"/>
</dbReference>
<evidence type="ECO:0000259" key="1">
    <source>
        <dbReference type="Pfam" id="PF00583"/>
    </source>
</evidence>
<evidence type="ECO:0000313" key="3">
    <source>
        <dbReference type="EMBL" id="KEK25323.1"/>
    </source>
</evidence>
<feature type="domain" description="Acetyltransferase (GNAT)" evidence="2">
    <location>
        <begin position="11"/>
        <end position="121"/>
    </location>
</feature>